<dbReference type="Gene3D" id="1.10.1070.20">
    <property type="match status" value="1"/>
</dbReference>
<evidence type="ECO:0000313" key="1">
    <source>
        <dbReference type="EMBL" id="TYZ20472.1"/>
    </source>
</evidence>
<comment type="caution">
    <text evidence="1">The sequence shown here is derived from an EMBL/GenBank/DDBJ whole genome shotgun (WGS) entry which is preliminary data.</text>
</comment>
<reference evidence="1 2" key="1">
    <citation type="submission" date="2019-08" db="EMBL/GenBank/DDBJ databases">
        <title>Selenomonas sp. mPRGC5 and Selenomonas sp. mPRGC8 isolated from ruminal fluid of dairy goat (Capra hircus).</title>
        <authorList>
            <person name="Poothong S."/>
            <person name="Nuengjamnong C."/>
            <person name="Tanasupawat S."/>
        </authorList>
    </citation>
    <scope>NUCLEOTIDE SEQUENCE [LARGE SCALE GENOMIC DNA]</scope>
    <source>
        <strain evidence="2">mPRGC5</strain>
    </source>
</reference>
<sequence>METIASYTLRSKDKALVHFHLQSEAEHEFGETQYKYQVEIADIVEENKHLLPYPLKNGLNNQKLLAWINQRKAPKNRQFVNQLMNAIEDSNNPLKYVDISHALSLNDAYWITNDNVPAKWQEFNLYDHPFDDVLAYVAFTGYHEKVNGVITSPELTSSGMLKKCWTNRKEGIFLLKGDDLIPRPDRRNQATMEFYAAQIAEKMEFEHVDYDLEEFHHRNGDKEIVCKCKLFTSENEGFINAYEFFLAKGFDTKDANLSDLSSQAKMARLYGESAYQDLMVFDSLICNQDRHLGNFGYIVDNNTGEFLRPAPIFDNGFSLLSGASQNGLNNLEEYINSINARYLSFDMQARLFVAPRHIPHIRSLLNFQFEKHPLYNVSDEAVDKLSEMVQIRAKRILAIYQEKKKQQAQHESYSR</sequence>
<proteinExistence type="predicted"/>
<evidence type="ECO:0000313" key="2">
    <source>
        <dbReference type="Proteomes" id="UP000323646"/>
    </source>
</evidence>
<protein>
    <submittedName>
        <fullName evidence="1">Transcriptional regulator</fullName>
    </submittedName>
</protein>
<dbReference type="RefSeq" id="WP_149172148.1">
    <property type="nucleotide sequence ID" value="NZ_VTOY01000014.1"/>
</dbReference>
<name>A0A5D6VYX1_9FIRM</name>
<gene>
    <name evidence="1" type="ORF">FZ040_11670</name>
</gene>
<dbReference type="Proteomes" id="UP000323646">
    <property type="component" value="Unassembled WGS sequence"/>
</dbReference>
<accession>A0A5D6VYX1</accession>
<organism evidence="1 2">
    <name type="scientific">Selenomonas ruminis</name>
    <dbReference type="NCBI Taxonomy" id="2593411"/>
    <lineage>
        <taxon>Bacteria</taxon>
        <taxon>Bacillati</taxon>
        <taxon>Bacillota</taxon>
        <taxon>Negativicutes</taxon>
        <taxon>Selenomonadales</taxon>
        <taxon>Selenomonadaceae</taxon>
        <taxon>Selenomonas</taxon>
    </lineage>
</organism>
<dbReference type="OrthoDB" id="9812605at2"/>
<keyword evidence="2" id="KW-1185">Reference proteome</keyword>
<dbReference type="AlphaFoldDB" id="A0A5D6VYX1"/>
<dbReference type="EMBL" id="VTOY01000014">
    <property type="protein sequence ID" value="TYZ20472.1"/>
    <property type="molecule type" value="Genomic_DNA"/>
</dbReference>